<name>A0A397TQZ1_9GLOM</name>
<gene>
    <name evidence="2" type="ORF">C1645_731224</name>
</gene>
<dbReference type="PANTHER" id="PTHR34107">
    <property type="entry name" value="SLL0198 PROTEIN-RELATED"/>
    <property type="match status" value="1"/>
</dbReference>
<evidence type="ECO:0000259" key="1">
    <source>
        <dbReference type="PROSITE" id="PS00028"/>
    </source>
</evidence>
<proteinExistence type="predicted"/>
<evidence type="ECO:0000313" key="2">
    <source>
        <dbReference type="EMBL" id="RIA99025.1"/>
    </source>
</evidence>
<dbReference type="InterPro" id="IPR013087">
    <property type="entry name" value="Znf_C2H2_type"/>
</dbReference>
<dbReference type="OrthoDB" id="88517at2759"/>
<reference evidence="2 3" key="1">
    <citation type="submission" date="2018-06" db="EMBL/GenBank/DDBJ databases">
        <title>Comparative genomics reveals the genomic features of Rhizophagus irregularis, R. cerebriforme, R. diaphanum and Gigaspora rosea, and their symbiotic lifestyle signature.</title>
        <authorList>
            <person name="Morin E."/>
            <person name="San Clemente H."/>
            <person name="Chen E.C.H."/>
            <person name="De La Providencia I."/>
            <person name="Hainaut M."/>
            <person name="Kuo A."/>
            <person name="Kohler A."/>
            <person name="Murat C."/>
            <person name="Tang N."/>
            <person name="Roy S."/>
            <person name="Loubradou J."/>
            <person name="Henrissat B."/>
            <person name="Grigoriev I.V."/>
            <person name="Corradi N."/>
            <person name="Roux C."/>
            <person name="Martin F.M."/>
        </authorList>
    </citation>
    <scope>NUCLEOTIDE SEQUENCE [LARGE SCALE GENOMIC DNA]</scope>
    <source>
        <strain evidence="2 3">DAOM 227022</strain>
    </source>
</reference>
<dbReference type="STRING" id="658196.A0A397TQZ1"/>
<dbReference type="Proteomes" id="UP000265703">
    <property type="component" value="Unassembled WGS sequence"/>
</dbReference>
<dbReference type="InterPro" id="IPR012296">
    <property type="entry name" value="Nuclease_put_TT1808"/>
</dbReference>
<dbReference type="AlphaFoldDB" id="A0A397TQZ1"/>
<accession>A0A397TQZ1</accession>
<dbReference type="Gene3D" id="3.90.1570.10">
    <property type="entry name" value="tt1808, chain A"/>
    <property type="match status" value="1"/>
</dbReference>
<dbReference type="PROSITE" id="PS00028">
    <property type="entry name" value="ZINC_FINGER_C2H2_1"/>
    <property type="match status" value="1"/>
</dbReference>
<dbReference type="SUPFAM" id="SSF52980">
    <property type="entry name" value="Restriction endonuclease-like"/>
    <property type="match status" value="1"/>
</dbReference>
<dbReference type="InterPro" id="IPR011335">
    <property type="entry name" value="Restrct_endonuc-II-like"/>
</dbReference>
<feature type="domain" description="C2H2-type" evidence="1">
    <location>
        <begin position="223"/>
        <end position="244"/>
    </location>
</feature>
<sequence length="247" mass="28422">MKKKLDLNNLDLNCTYTDEELDIISKNLTVHTNFENGRLIPIPQNPIVKEAIIQEISRQLGNWNIQTGQNGIITTSQGGFNFGPSNRQKNILAPDIAFTPEETYIELDEDQLWSFDGQCFTPEFVVVVAVVTSDEILKEIDNRMNNYFGVGTSVKLGWLIDPKNSIICVYEKNGENRLVRRKCEWEDLDGGDILPDFILDISRIDSIMLLDNDVDEDDNERECPYCDFSFDNVHSMMKHLKKWHLDD</sequence>
<dbReference type="CDD" id="cd06260">
    <property type="entry name" value="DUF820-like"/>
    <property type="match status" value="1"/>
</dbReference>
<dbReference type="EMBL" id="QKYT01000008">
    <property type="protein sequence ID" value="RIA99025.1"/>
    <property type="molecule type" value="Genomic_DNA"/>
</dbReference>
<dbReference type="PANTHER" id="PTHR34107:SF4">
    <property type="entry name" value="SLL1222 PROTEIN"/>
    <property type="match status" value="1"/>
</dbReference>
<dbReference type="InterPro" id="IPR008538">
    <property type="entry name" value="Uma2"/>
</dbReference>
<comment type="caution">
    <text evidence="2">The sequence shown here is derived from an EMBL/GenBank/DDBJ whole genome shotgun (WGS) entry which is preliminary data.</text>
</comment>
<evidence type="ECO:0000313" key="3">
    <source>
        <dbReference type="Proteomes" id="UP000265703"/>
    </source>
</evidence>
<organism evidence="2 3">
    <name type="scientific">Glomus cerebriforme</name>
    <dbReference type="NCBI Taxonomy" id="658196"/>
    <lineage>
        <taxon>Eukaryota</taxon>
        <taxon>Fungi</taxon>
        <taxon>Fungi incertae sedis</taxon>
        <taxon>Mucoromycota</taxon>
        <taxon>Glomeromycotina</taxon>
        <taxon>Glomeromycetes</taxon>
        <taxon>Glomerales</taxon>
        <taxon>Glomeraceae</taxon>
        <taxon>Glomus</taxon>
    </lineage>
</organism>
<dbReference type="Pfam" id="PF05685">
    <property type="entry name" value="Uma2"/>
    <property type="match status" value="1"/>
</dbReference>
<dbReference type="GO" id="GO:0006302">
    <property type="term" value="P:double-strand break repair"/>
    <property type="evidence" value="ECO:0007669"/>
    <property type="project" value="UniProtKB-ARBA"/>
</dbReference>
<keyword evidence="3" id="KW-1185">Reference proteome</keyword>
<protein>
    <recommendedName>
        <fullName evidence="1">C2H2-type domain-containing protein</fullName>
    </recommendedName>
</protein>